<dbReference type="EMBL" id="WJQU01000001">
    <property type="protein sequence ID" value="KAJ6645593.1"/>
    <property type="molecule type" value="Genomic_DNA"/>
</dbReference>
<evidence type="ECO:0000313" key="2">
    <source>
        <dbReference type="Proteomes" id="UP001151699"/>
    </source>
</evidence>
<keyword evidence="2" id="KW-1185">Reference proteome</keyword>
<sequence length="33" mass="3936">MDQQLNRDDFFSPRQEKLFGLQPKSELILETIV</sequence>
<reference evidence="1" key="1">
    <citation type="submission" date="2022-07" db="EMBL/GenBank/DDBJ databases">
        <authorList>
            <person name="Trinca V."/>
            <person name="Uliana J.V.C."/>
            <person name="Torres T.T."/>
            <person name="Ward R.J."/>
            <person name="Monesi N."/>
        </authorList>
    </citation>
    <scope>NUCLEOTIDE SEQUENCE</scope>
    <source>
        <strain evidence="1">HSMRA1968</strain>
        <tissue evidence="1">Whole embryos</tissue>
    </source>
</reference>
<organism evidence="1 2">
    <name type="scientific">Pseudolycoriella hygida</name>
    <dbReference type="NCBI Taxonomy" id="35572"/>
    <lineage>
        <taxon>Eukaryota</taxon>
        <taxon>Metazoa</taxon>
        <taxon>Ecdysozoa</taxon>
        <taxon>Arthropoda</taxon>
        <taxon>Hexapoda</taxon>
        <taxon>Insecta</taxon>
        <taxon>Pterygota</taxon>
        <taxon>Neoptera</taxon>
        <taxon>Endopterygota</taxon>
        <taxon>Diptera</taxon>
        <taxon>Nematocera</taxon>
        <taxon>Sciaroidea</taxon>
        <taxon>Sciaridae</taxon>
        <taxon>Pseudolycoriella</taxon>
    </lineage>
</organism>
<dbReference type="Proteomes" id="UP001151699">
    <property type="component" value="Chromosome A"/>
</dbReference>
<gene>
    <name evidence="1" type="ORF">Bhyg_00800</name>
</gene>
<evidence type="ECO:0000313" key="1">
    <source>
        <dbReference type="EMBL" id="KAJ6645593.1"/>
    </source>
</evidence>
<accession>A0A9Q0S685</accession>
<proteinExistence type="predicted"/>
<protein>
    <submittedName>
        <fullName evidence="1">Uncharacterized protein</fullName>
    </submittedName>
</protein>
<comment type="caution">
    <text evidence="1">The sequence shown here is derived from an EMBL/GenBank/DDBJ whole genome shotgun (WGS) entry which is preliminary data.</text>
</comment>
<dbReference type="AlphaFoldDB" id="A0A9Q0S685"/>
<name>A0A9Q0S685_9DIPT</name>